<organism evidence="1 2">
    <name type="scientific">Fluviispira sanaruensis</name>
    <dbReference type="NCBI Taxonomy" id="2493639"/>
    <lineage>
        <taxon>Bacteria</taxon>
        <taxon>Pseudomonadati</taxon>
        <taxon>Bdellovibrionota</taxon>
        <taxon>Oligoflexia</taxon>
        <taxon>Silvanigrellales</taxon>
        <taxon>Silvanigrellaceae</taxon>
        <taxon>Fluviispira</taxon>
    </lineage>
</organism>
<evidence type="ECO:0000313" key="2">
    <source>
        <dbReference type="Proteomes" id="UP000291236"/>
    </source>
</evidence>
<sequence length="226" mass="24302">MSKLIIGIIFLSILISISSCSGNILSSFADQNYQEQAEIDMQNGNYSSAQTKLINILTTDPNNYTVRSLLAACYAAQGGVIIYQVLSNAITSSSSYDINANPFGFTSAILPAPTAYILGQMQLAIDSMALIPAASMSSDMQFVESMFINLYLLLQLEELLTLLRAGTPWTAAQTTLVVNTYNTALSSNLSSTNPITQLFSAITTGISDTPGATQAQQIQNFLTFFV</sequence>
<dbReference type="EMBL" id="AP019368">
    <property type="protein sequence ID" value="BBH52266.1"/>
    <property type="molecule type" value="Genomic_DNA"/>
</dbReference>
<dbReference type="KEGG" id="sbf:JCM31447_07070"/>
<proteinExistence type="predicted"/>
<name>A0A4P2VHA3_FLUSA</name>
<dbReference type="PROSITE" id="PS51257">
    <property type="entry name" value="PROKAR_LIPOPROTEIN"/>
    <property type="match status" value="1"/>
</dbReference>
<evidence type="ECO:0000313" key="1">
    <source>
        <dbReference type="EMBL" id="BBH52266.1"/>
    </source>
</evidence>
<dbReference type="OrthoDB" id="5296210at2"/>
<accession>A0A4P2VHA3</accession>
<dbReference type="AlphaFoldDB" id="A0A4P2VHA3"/>
<dbReference type="Proteomes" id="UP000291236">
    <property type="component" value="Chromosome"/>
</dbReference>
<keyword evidence="2" id="KW-1185">Reference proteome</keyword>
<gene>
    <name evidence="1" type="ORF">JCM31447_07070</name>
</gene>
<dbReference type="RefSeq" id="WP_130606575.1">
    <property type="nucleotide sequence ID" value="NZ_AP019368.1"/>
</dbReference>
<reference evidence="1 2" key="1">
    <citation type="submission" date="2018-12" db="EMBL/GenBank/DDBJ databases">
        <title>Rubrispira sanarue gen. nov., sp., nov., a member of the order Silvanigrellales, isolated from a brackish lake in Hamamatsu Japan.</title>
        <authorList>
            <person name="Maejima Y."/>
            <person name="Iino T."/>
            <person name="Muraguchi Y."/>
            <person name="Fukuda K."/>
            <person name="Nojiri H."/>
            <person name="Ohkuma M."/>
            <person name="Moriuchi R."/>
            <person name="Dohra H."/>
            <person name="Kimbara K."/>
            <person name="Shintani M."/>
        </authorList>
    </citation>
    <scope>NUCLEOTIDE SEQUENCE [LARGE SCALE GENOMIC DNA]</scope>
    <source>
        <strain evidence="1 2">RF1110005</strain>
    </source>
</reference>
<protein>
    <submittedName>
        <fullName evidence="1">Uncharacterized protein</fullName>
    </submittedName>
</protein>